<dbReference type="SUPFAM" id="SSF49478">
    <property type="entry name" value="Cna protein B-type domain"/>
    <property type="match status" value="1"/>
</dbReference>
<keyword evidence="7" id="KW-1185">Reference proteome</keyword>
<evidence type="ECO:0000313" key="7">
    <source>
        <dbReference type="Proteomes" id="UP000293331"/>
    </source>
</evidence>
<dbReference type="PANTHER" id="PTHR40980">
    <property type="entry name" value="PLUG DOMAIN-CONTAINING PROTEIN"/>
    <property type="match status" value="1"/>
</dbReference>
<feature type="domain" description="Outer membrane protein beta-barrel" evidence="5">
    <location>
        <begin position="387"/>
        <end position="788"/>
    </location>
</feature>
<keyword evidence="6" id="KW-0675">Receptor</keyword>
<evidence type="ECO:0000256" key="1">
    <source>
        <dbReference type="ARBA" id="ARBA00004442"/>
    </source>
</evidence>
<keyword evidence="2" id="KW-0472">Membrane</keyword>
<dbReference type="SUPFAM" id="SSF56935">
    <property type="entry name" value="Porins"/>
    <property type="match status" value="1"/>
</dbReference>
<dbReference type="Gene3D" id="2.60.40.10">
    <property type="entry name" value="Immunoglobulins"/>
    <property type="match status" value="1"/>
</dbReference>
<dbReference type="Pfam" id="PF13620">
    <property type="entry name" value="CarboxypepD_reg"/>
    <property type="match status" value="1"/>
</dbReference>
<dbReference type="GO" id="GO:0009279">
    <property type="term" value="C:cell outer membrane"/>
    <property type="evidence" value="ECO:0007669"/>
    <property type="project" value="UniProtKB-SubCell"/>
</dbReference>
<protein>
    <submittedName>
        <fullName evidence="6">TonB-dependent receptor</fullName>
    </submittedName>
</protein>
<dbReference type="EMBL" id="SEWG01000005">
    <property type="protein sequence ID" value="RYU89407.1"/>
    <property type="molecule type" value="Genomic_DNA"/>
</dbReference>
<keyword evidence="3" id="KW-0998">Cell outer membrane</keyword>
<dbReference type="InterPro" id="IPR013783">
    <property type="entry name" value="Ig-like_fold"/>
</dbReference>
<comment type="caution">
    <text evidence="6">The sequence shown here is derived from an EMBL/GenBank/DDBJ whole genome shotgun (WGS) entry which is preliminary data.</text>
</comment>
<dbReference type="OrthoDB" id="606851at2"/>
<evidence type="ECO:0000259" key="5">
    <source>
        <dbReference type="Pfam" id="PF14905"/>
    </source>
</evidence>
<evidence type="ECO:0000256" key="2">
    <source>
        <dbReference type="ARBA" id="ARBA00023136"/>
    </source>
</evidence>
<keyword evidence="4" id="KW-0732">Signal</keyword>
<sequence>MKQITKLLYILFILLTAASVNAQQTKPTASVSGLLHNEQEKPLDYATVTLLRAKDSSVVKGTLTNDAGNYLIDRVTAGKYIIKATNVGYQPTFSAAFEVSAAQPAVNAPLIKMRQSSRTLQGVTVTSSKPLIERKLDRTVMNVENSVLAAGNSALEILERAPGVTIDKDDNITLKGKQGVTVMINDKLTYLSSTQLAALLRSTDGTTIQSIEIITNPSARYDASGNSGIINIKLKKNKQSGTNGSLTAGVAYGKNFRDNTSLNLNHKVGNLSVFGTLSHGDLTRENIIDINRTVISGPTTTYFMQNTLMKRKLHYNNFRVGADYNTSSKNTLGFVVSGDHTNEYNNNKSVTKIGSTPFVVDSVQNTPTSVNQTYRNIAVNLNDKLVIDTSGQEISIDLDYSKFKNNSFANNDTYFFLPDGSVQHPSLFLRNQTPSSIRIYTGKVDYTYPINKTLKLEAGIKASSVKTDNDLRAEIESSGTFINDTSRTNRFVYDESVSAAYFNLGQTFKNTSVQIGLRAERTVSTGNLITYSQVVHRSYLDLFPSLFINQTISAKHEVGFNFSRRIDRPDYDNLNPFVYYLDQYTYEKGNPFLKPQYTNSFELSYTYNKNINVTLGYSHTTDASVDVLYTDTVKKATYKTNENLQTRDNYNININTPYTITKWWTGNLDVTGFYQKFKSASLYGSMLSNGQAAFQGRATQTFLVPGYKFELSAFYQSASSYSIFKLKSQYAVDAGVSHSFYKKKMNIKLAVSDIFNTRKNRLSTDYGSTNLNLVQKNETRVARLTFTYNFGNSKIKARKHQTGAEDEKGRVKSGG</sequence>
<reference evidence="6 7" key="1">
    <citation type="submission" date="2019-02" db="EMBL/GenBank/DDBJ databases">
        <title>Bacterial novel species Mucilaginibacter sp. 17JY9-4 isolated from soil.</title>
        <authorList>
            <person name="Jung H.-Y."/>
        </authorList>
    </citation>
    <scope>NUCLEOTIDE SEQUENCE [LARGE SCALE GENOMIC DNA]</scope>
    <source>
        <strain evidence="6 7">17JY9-4</strain>
    </source>
</reference>
<name>A0A4V1ZBM1_9SPHI</name>
<dbReference type="InterPro" id="IPR036942">
    <property type="entry name" value="Beta-barrel_TonB_sf"/>
</dbReference>
<accession>A0A4V1ZBM1</accession>
<dbReference type="AlphaFoldDB" id="A0A4V1ZBM1"/>
<dbReference type="PANTHER" id="PTHR40980:SF4">
    <property type="entry name" value="TONB-DEPENDENT RECEPTOR-LIKE BETA-BARREL DOMAIN-CONTAINING PROTEIN"/>
    <property type="match status" value="1"/>
</dbReference>
<proteinExistence type="predicted"/>
<dbReference type="Pfam" id="PF14905">
    <property type="entry name" value="OMP_b-brl_3"/>
    <property type="match status" value="1"/>
</dbReference>
<dbReference type="Proteomes" id="UP000293331">
    <property type="component" value="Unassembled WGS sequence"/>
</dbReference>
<feature type="signal peptide" evidence="4">
    <location>
        <begin position="1"/>
        <end position="22"/>
    </location>
</feature>
<dbReference type="RefSeq" id="WP_129877265.1">
    <property type="nucleotide sequence ID" value="NZ_SEWG01000005.1"/>
</dbReference>
<dbReference type="InterPro" id="IPR041700">
    <property type="entry name" value="OMP_b-brl_3"/>
</dbReference>
<evidence type="ECO:0000256" key="4">
    <source>
        <dbReference type="SAM" id="SignalP"/>
    </source>
</evidence>
<gene>
    <name evidence="6" type="ORF">EWM62_13855</name>
</gene>
<organism evidence="6 7">
    <name type="scientific">Mucilaginibacter terrigena</name>
    <dbReference type="NCBI Taxonomy" id="2492395"/>
    <lineage>
        <taxon>Bacteria</taxon>
        <taxon>Pseudomonadati</taxon>
        <taxon>Bacteroidota</taxon>
        <taxon>Sphingobacteriia</taxon>
        <taxon>Sphingobacteriales</taxon>
        <taxon>Sphingobacteriaceae</taxon>
        <taxon>Mucilaginibacter</taxon>
    </lineage>
</organism>
<evidence type="ECO:0000313" key="6">
    <source>
        <dbReference type="EMBL" id="RYU89407.1"/>
    </source>
</evidence>
<evidence type="ECO:0000256" key="3">
    <source>
        <dbReference type="ARBA" id="ARBA00023237"/>
    </source>
</evidence>
<feature type="chain" id="PRO_5020468681" evidence="4">
    <location>
        <begin position="23"/>
        <end position="815"/>
    </location>
</feature>
<dbReference type="Gene3D" id="2.40.170.20">
    <property type="entry name" value="TonB-dependent receptor, beta-barrel domain"/>
    <property type="match status" value="1"/>
</dbReference>
<comment type="subcellular location">
    <subcellularLocation>
        <location evidence="1">Cell outer membrane</location>
    </subcellularLocation>
</comment>